<sequence length="267" mass="29618">MAAYKTGSPSQLQLLLSQNSPATVSRMAYYNARLLDDRQQKIARYQSTLDELANIAPAIERQTERLAHTQSQLTSRHQQLQARNVERTRTLAKLNAAIASKDAKLQKSEADRAHLEKIMSEIARQLSDTALALPGQAFKARKGDMGWPTKGTLKARFGSNRAGNSLRWQGVLIGAPEGREVKAIHQGRVVFSEYMRGQGMLIIIDHGDNYLSLYAHNQVLYKETGDWVASGDVIARVGASGGQQDPNLYFEIRHAGKPVDPAHWCRG</sequence>
<keyword evidence="4" id="KW-1185">Reference proteome</keyword>
<gene>
    <name evidence="3" type="ORF">FHS30_000313</name>
</gene>
<organism evidence="3 4">
    <name type="scientific">Simiduia aestuariiviva</name>
    <dbReference type="NCBI Taxonomy" id="1510459"/>
    <lineage>
        <taxon>Bacteria</taxon>
        <taxon>Pseudomonadati</taxon>
        <taxon>Pseudomonadota</taxon>
        <taxon>Gammaproteobacteria</taxon>
        <taxon>Cellvibrionales</taxon>
        <taxon>Cellvibrionaceae</taxon>
        <taxon>Simiduia</taxon>
    </lineage>
</organism>
<feature type="coiled-coil region" evidence="1">
    <location>
        <begin position="91"/>
        <end position="125"/>
    </location>
</feature>
<dbReference type="InterPro" id="IPR050570">
    <property type="entry name" value="Cell_wall_metabolism_enzyme"/>
</dbReference>
<keyword evidence="1" id="KW-0175">Coiled coil</keyword>
<dbReference type="InterPro" id="IPR016047">
    <property type="entry name" value="M23ase_b-sheet_dom"/>
</dbReference>
<proteinExistence type="predicted"/>
<comment type="caution">
    <text evidence="3">The sequence shown here is derived from an EMBL/GenBank/DDBJ whole genome shotgun (WGS) entry which is preliminary data.</text>
</comment>
<dbReference type="SUPFAM" id="SSF51261">
    <property type="entry name" value="Duplicated hybrid motif"/>
    <property type="match status" value="1"/>
</dbReference>
<dbReference type="CDD" id="cd12797">
    <property type="entry name" value="M23_peptidase"/>
    <property type="match status" value="1"/>
</dbReference>
<dbReference type="Pfam" id="PF01551">
    <property type="entry name" value="Peptidase_M23"/>
    <property type="match status" value="1"/>
</dbReference>
<dbReference type="PANTHER" id="PTHR21666">
    <property type="entry name" value="PEPTIDASE-RELATED"/>
    <property type="match status" value="1"/>
</dbReference>
<reference evidence="3 4" key="1">
    <citation type="submission" date="2020-08" db="EMBL/GenBank/DDBJ databases">
        <title>Genomic Encyclopedia of Type Strains, Phase III (KMG-III): the genomes of soil and plant-associated and newly described type strains.</title>
        <authorList>
            <person name="Whitman W."/>
        </authorList>
    </citation>
    <scope>NUCLEOTIDE SEQUENCE [LARGE SCALE GENOMIC DNA]</scope>
    <source>
        <strain evidence="3 4">CECT 8571</strain>
    </source>
</reference>
<evidence type="ECO:0000259" key="2">
    <source>
        <dbReference type="Pfam" id="PF01551"/>
    </source>
</evidence>
<evidence type="ECO:0000313" key="3">
    <source>
        <dbReference type="EMBL" id="MBB3167137.1"/>
    </source>
</evidence>
<dbReference type="RefSeq" id="WP_183907606.1">
    <property type="nucleotide sequence ID" value="NZ_JACHXZ010000001.1"/>
</dbReference>
<dbReference type="Proteomes" id="UP000559987">
    <property type="component" value="Unassembled WGS sequence"/>
</dbReference>
<dbReference type="GO" id="GO:0004222">
    <property type="term" value="F:metalloendopeptidase activity"/>
    <property type="evidence" value="ECO:0007669"/>
    <property type="project" value="TreeGrafter"/>
</dbReference>
<dbReference type="PANTHER" id="PTHR21666:SF270">
    <property type="entry name" value="MUREIN HYDROLASE ACTIVATOR ENVC"/>
    <property type="match status" value="1"/>
</dbReference>
<evidence type="ECO:0000256" key="1">
    <source>
        <dbReference type="SAM" id="Coils"/>
    </source>
</evidence>
<dbReference type="Gene3D" id="2.70.70.10">
    <property type="entry name" value="Glucose Permease (Domain IIA)"/>
    <property type="match status" value="1"/>
</dbReference>
<protein>
    <submittedName>
        <fullName evidence="3">Septal ring factor EnvC (AmiA/AmiB activator)</fullName>
    </submittedName>
</protein>
<name>A0A839UNX2_9GAMM</name>
<dbReference type="Gene3D" id="6.10.250.3150">
    <property type="match status" value="1"/>
</dbReference>
<accession>A0A839UNX2</accession>
<feature type="domain" description="M23ase beta-sheet core" evidence="2">
    <location>
        <begin position="168"/>
        <end position="261"/>
    </location>
</feature>
<evidence type="ECO:0000313" key="4">
    <source>
        <dbReference type="Proteomes" id="UP000559987"/>
    </source>
</evidence>
<dbReference type="InterPro" id="IPR011055">
    <property type="entry name" value="Dup_hybrid_motif"/>
</dbReference>
<dbReference type="EMBL" id="JACHXZ010000001">
    <property type="protein sequence ID" value="MBB3167137.1"/>
    <property type="molecule type" value="Genomic_DNA"/>
</dbReference>
<dbReference type="FunFam" id="2.70.70.10:FF:000003">
    <property type="entry name" value="Murein hydrolase activator EnvC"/>
    <property type="match status" value="1"/>
</dbReference>
<dbReference type="AlphaFoldDB" id="A0A839UNX2"/>